<feature type="compositionally biased region" description="Acidic residues" evidence="1">
    <location>
        <begin position="334"/>
        <end position="344"/>
    </location>
</feature>
<dbReference type="OrthoDB" id="3267100at2759"/>
<feature type="region of interest" description="Disordered" evidence="1">
    <location>
        <begin position="320"/>
        <end position="347"/>
    </location>
</feature>
<feature type="domain" description="HNH nuclease" evidence="2">
    <location>
        <begin position="132"/>
        <end position="205"/>
    </location>
</feature>
<sequence length="401" mass="45402">MNSSLPQEIFIDLVFYISQDNQEVFLHIPLSKIASITPKPHKYLRYLGWCIRGEIGTLRTAPGGHHGIEVSLEAEDMMYSRYYYVPEGGMGFRQSIVDIEVVRNSRHILKSSNGTNRSPSFRSSILQRDKCCVFGGFAANEGCHAMHIIPLKRGERWFRQIIELRSTRTDSSTSSQPLTDINDIRNGLLVHSPIHASFRSRNIGIIKTPNEILTTTDIHSSKHPNPNTDSFNPPHSRCTLHWLGNPSPPTAAAYPNCRDATFSTSTLNPSSFPSDILLHYVYGASALYKWGKHMDILTTQERFPRPDQLPTKAFDRIRHRTESGLSSHPRISEGDDDSESEWDSESSYVSDPNLVEADIAMAAVGLFWSRLPQVQAAYQEERDSERLKISDWLKDVPHTEH</sequence>
<evidence type="ECO:0000313" key="3">
    <source>
        <dbReference type="EMBL" id="KZS88729.1"/>
    </source>
</evidence>
<dbReference type="AlphaFoldDB" id="A0A164PHD7"/>
<keyword evidence="4" id="KW-1185">Reference proteome</keyword>
<protein>
    <recommendedName>
        <fullName evidence="2">HNH nuclease domain-containing protein</fullName>
    </recommendedName>
</protein>
<evidence type="ECO:0000313" key="4">
    <source>
        <dbReference type="Proteomes" id="UP000076722"/>
    </source>
</evidence>
<organism evidence="3 4">
    <name type="scientific">Sistotremastrum niveocremeum HHB9708</name>
    <dbReference type="NCBI Taxonomy" id="1314777"/>
    <lineage>
        <taxon>Eukaryota</taxon>
        <taxon>Fungi</taxon>
        <taxon>Dikarya</taxon>
        <taxon>Basidiomycota</taxon>
        <taxon>Agaricomycotina</taxon>
        <taxon>Agaricomycetes</taxon>
        <taxon>Sistotremastrales</taxon>
        <taxon>Sistotremastraceae</taxon>
        <taxon>Sertulicium</taxon>
        <taxon>Sertulicium niveocremeum</taxon>
    </lineage>
</organism>
<reference evidence="3 4" key="1">
    <citation type="journal article" date="2016" name="Mol. Biol. Evol.">
        <title>Comparative Genomics of Early-Diverging Mushroom-Forming Fungi Provides Insights into the Origins of Lignocellulose Decay Capabilities.</title>
        <authorList>
            <person name="Nagy L.G."/>
            <person name="Riley R."/>
            <person name="Tritt A."/>
            <person name="Adam C."/>
            <person name="Daum C."/>
            <person name="Floudas D."/>
            <person name="Sun H."/>
            <person name="Yadav J.S."/>
            <person name="Pangilinan J."/>
            <person name="Larsson K.H."/>
            <person name="Matsuura K."/>
            <person name="Barry K."/>
            <person name="Labutti K."/>
            <person name="Kuo R."/>
            <person name="Ohm R.A."/>
            <person name="Bhattacharya S.S."/>
            <person name="Shirouzu T."/>
            <person name="Yoshinaga Y."/>
            <person name="Martin F.M."/>
            <person name="Grigoriev I.V."/>
            <person name="Hibbett D.S."/>
        </authorList>
    </citation>
    <scope>NUCLEOTIDE SEQUENCE [LARGE SCALE GENOMIC DNA]</scope>
    <source>
        <strain evidence="3 4">HHB9708</strain>
    </source>
</reference>
<accession>A0A164PHD7</accession>
<evidence type="ECO:0000256" key="1">
    <source>
        <dbReference type="SAM" id="MobiDB-lite"/>
    </source>
</evidence>
<dbReference type="Pfam" id="PF13391">
    <property type="entry name" value="HNH_2"/>
    <property type="match status" value="1"/>
</dbReference>
<dbReference type="Proteomes" id="UP000076722">
    <property type="component" value="Unassembled WGS sequence"/>
</dbReference>
<feature type="region of interest" description="Disordered" evidence="1">
    <location>
        <begin position="380"/>
        <end position="401"/>
    </location>
</feature>
<evidence type="ECO:0000259" key="2">
    <source>
        <dbReference type="Pfam" id="PF13391"/>
    </source>
</evidence>
<dbReference type="EMBL" id="KV419434">
    <property type="protein sequence ID" value="KZS88729.1"/>
    <property type="molecule type" value="Genomic_DNA"/>
</dbReference>
<gene>
    <name evidence="3" type="ORF">SISNIDRAFT_530977</name>
</gene>
<proteinExistence type="predicted"/>
<dbReference type="InterPro" id="IPR003615">
    <property type="entry name" value="HNH_nuc"/>
</dbReference>
<name>A0A164PHD7_9AGAM</name>